<gene>
    <name evidence="17" type="ORF">K461DRAFT_255896</name>
</gene>
<accession>A0A9P4MHU9</accession>
<evidence type="ECO:0000256" key="13">
    <source>
        <dbReference type="ARBA" id="ARBA00023326"/>
    </source>
</evidence>
<keyword evidence="11 14" id="KW-0119">Carbohydrate metabolism</keyword>
<dbReference type="InterPro" id="IPR001764">
    <property type="entry name" value="Glyco_hydro_3_N"/>
</dbReference>
<dbReference type="Pfam" id="PF00933">
    <property type="entry name" value="Glyco_hydro_3"/>
    <property type="match status" value="1"/>
</dbReference>
<keyword evidence="7" id="KW-0732">Signal</keyword>
<dbReference type="InterPro" id="IPR036881">
    <property type="entry name" value="Glyco_hydro_3_C_sf"/>
</dbReference>
<dbReference type="SUPFAM" id="SSF52279">
    <property type="entry name" value="Beta-D-glucan exohydrolase, C-terminal domain"/>
    <property type="match status" value="1"/>
</dbReference>
<evidence type="ECO:0000313" key="18">
    <source>
        <dbReference type="Proteomes" id="UP000799439"/>
    </source>
</evidence>
<dbReference type="InterPro" id="IPR036962">
    <property type="entry name" value="Glyco_hydro_3_N_sf"/>
</dbReference>
<feature type="domain" description="Fibronectin type III-like" evidence="16">
    <location>
        <begin position="701"/>
        <end position="768"/>
    </location>
</feature>
<evidence type="ECO:0000256" key="14">
    <source>
        <dbReference type="RuleBase" id="RU361161"/>
    </source>
</evidence>
<dbReference type="PANTHER" id="PTHR42715">
    <property type="entry name" value="BETA-GLUCOSIDASE"/>
    <property type="match status" value="1"/>
</dbReference>
<feature type="region of interest" description="Disordered" evidence="15">
    <location>
        <begin position="1"/>
        <end position="21"/>
    </location>
</feature>
<dbReference type="InterPro" id="IPR017853">
    <property type="entry name" value="GH"/>
</dbReference>
<protein>
    <recommendedName>
        <fullName evidence="5 14">beta-glucosidase</fullName>
        <ecNumber evidence="5 14">3.2.1.21</ecNumber>
    </recommendedName>
</protein>
<dbReference type="OrthoDB" id="416222at2759"/>
<comment type="caution">
    <text evidence="17">The sequence shown here is derived from an EMBL/GenBank/DDBJ whole genome shotgun (WGS) entry which is preliminary data.</text>
</comment>
<dbReference type="Gene3D" id="3.40.50.1700">
    <property type="entry name" value="Glycoside hydrolase family 3 C-terminal domain"/>
    <property type="match status" value="1"/>
</dbReference>
<keyword evidence="8 14" id="KW-0378">Hydrolase</keyword>
<keyword evidence="12 14" id="KW-0326">Glycosidase</keyword>
<comment type="similarity">
    <text evidence="4 14">Belongs to the glycosyl hydrolase 3 family.</text>
</comment>
<evidence type="ECO:0000313" key="17">
    <source>
        <dbReference type="EMBL" id="KAF2153567.1"/>
    </source>
</evidence>
<evidence type="ECO:0000256" key="8">
    <source>
        <dbReference type="ARBA" id="ARBA00022801"/>
    </source>
</evidence>
<evidence type="ECO:0000256" key="9">
    <source>
        <dbReference type="ARBA" id="ARBA00023001"/>
    </source>
</evidence>
<keyword evidence="9" id="KW-0136">Cellulose degradation</keyword>
<dbReference type="EMBL" id="ML996085">
    <property type="protein sequence ID" value="KAF2153567.1"/>
    <property type="molecule type" value="Genomic_DNA"/>
</dbReference>
<evidence type="ECO:0000256" key="5">
    <source>
        <dbReference type="ARBA" id="ARBA00012744"/>
    </source>
</evidence>
<dbReference type="Gene3D" id="2.60.40.10">
    <property type="entry name" value="Immunoglobulins"/>
    <property type="match status" value="1"/>
</dbReference>
<name>A0A9P4MHU9_9PEZI</name>
<dbReference type="Pfam" id="PF14310">
    <property type="entry name" value="Fn3-like"/>
    <property type="match status" value="1"/>
</dbReference>
<evidence type="ECO:0000256" key="3">
    <source>
        <dbReference type="ARBA" id="ARBA00004987"/>
    </source>
</evidence>
<dbReference type="GO" id="GO:0005576">
    <property type="term" value="C:extracellular region"/>
    <property type="evidence" value="ECO:0007669"/>
    <property type="project" value="UniProtKB-SubCell"/>
</dbReference>
<dbReference type="Proteomes" id="UP000799439">
    <property type="component" value="Unassembled WGS sequence"/>
</dbReference>
<reference evidence="17" key="1">
    <citation type="journal article" date="2020" name="Stud. Mycol.">
        <title>101 Dothideomycetes genomes: a test case for predicting lifestyles and emergence of pathogens.</title>
        <authorList>
            <person name="Haridas S."/>
            <person name="Albert R."/>
            <person name="Binder M."/>
            <person name="Bloem J."/>
            <person name="Labutti K."/>
            <person name="Salamov A."/>
            <person name="Andreopoulos B."/>
            <person name="Baker S."/>
            <person name="Barry K."/>
            <person name="Bills G."/>
            <person name="Bluhm B."/>
            <person name="Cannon C."/>
            <person name="Castanera R."/>
            <person name="Culley D."/>
            <person name="Daum C."/>
            <person name="Ezra D."/>
            <person name="Gonzalez J."/>
            <person name="Henrissat B."/>
            <person name="Kuo A."/>
            <person name="Liang C."/>
            <person name="Lipzen A."/>
            <person name="Lutzoni F."/>
            <person name="Magnuson J."/>
            <person name="Mondo S."/>
            <person name="Nolan M."/>
            <person name="Ohm R."/>
            <person name="Pangilinan J."/>
            <person name="Park H.-J."/>
            <person name="Ramirez L."/>
            <person name="Alfaro M."/>
            <person name="Sun H."/>
            <person name="Tritt A."/>
            <person name="Yoshinaga Y."/>
            <person name="Zwiers L.-H."/>
            <person name="Turgeon B."/>
            <person name="Goodwin S."/>
            <person name="Spatafora J."/>
            <person name="Crous P."/>
            <person name="Grigoriev I."/>
        </authorList>
    </citation>
    <scope>NUCLEOTIDE SEQUENCE</scope>
    <source>
        <strain evidence="17">CBS 260.36</strain>
    </source>
</reference>
<evidence type="ECO:0000259" key="16">
    <source>
        <dbReference type="SMART" id="SM01217"/>
    </source>
</evidence>
<dbReference type="PANTHER" id="PTHR42715:SF5">
    <property type="entry name" value="BETA-GLUCOSIDASE M-RELATED"/>
    <property type="match status" value="1"/>
</dbReference>
<dbReference type="SUPFAM" id="SSF51445">
    <property type="entry name" value="(Trans)glycosidases"/>
    <property type="match status" value="1"/>
</dbReference>
<dbReference type="AlphaFoldDB" id="A0A9P4MHU9"/>
<dbReference type="PRINTS" id="PR00133">
    <property type="entry name" value="GLHYDRLASE3"/>
</dbReference>
<dbReference type="SMART" id="SM01217">
    <property type="entry name" value="Fn3_like"/>
    <property type="match status" value="1"/>
</dbReference>
<dbReference type="Gene3D" id="3.20.20.300">
    <property type="entry name" value="Glycoside hydrolase, family 3, N-terminal domain"/>
    <property type="match status" value="1"/>
</dbReference>
<dbReference type="EC" id="3.2.1.21" evidence="5 14"/>
<dbReference type="InterPro" id="IPR002772">
    <property type="entry name" value="Glyco_hydro_3_C"/>
</dbReference>
<keyword evidence="10" id="KW-0325">Glycoprotein</keyword>
<keyword evidence="18" id="KW-1185">Reference proteome</keyword>
<keyword evidence="13 14" id="KW-0624">Polysaccharide degradation</keyword>
<proteinExistence type="inferred from homology"/>
<dbReference type="InterPro" id="IPR013783">
    <property type="entry name" value="Ig-like_fold"/>
</dbReference>
<sequence>MSWSKKRNPEARYTFGRSPPVYPTPQANGDGGWVIAFAKAKALVAKMTDQEKAAVTLGSSSAQGCSGFTGSVRRLGFPGMCLNDAESGIRTAKHVSGFPAQIHVGASWNRVLTHARARALGKEFKAKGINVLLGPVVGGLGRIAKAGRNYESFSSDPYLSGELVGPSISGMQESVIACVKHLIANEQETNRTPFLQDFIKGFGNTSVSSNLDDRTMHELYLWPFYDAIKAEPGAVMCSYNKVNGSYACQNSKSINGLLKTELGFQGFVVSDWYAQHGGVSSINAGLDLAMPKSGYFKEKSLAKAVANSSISKSRLDDMAIRILAPWYRYAPFSKPGLDASKEVEARDPSDDRIRFQNAVEGHVLVKNINNALPLKKPRSLSLYGYDAVGGSNTSAAAGWLWEWGIPGTRSFTNRKPFTGLQIYTILASILPATQVGPTIALNGSLISGGGSGGITPSFSHSPYDAFLDQAALDGTKLITDFTSQNPTIVNPNDPCIVFINALSCEGWDRTTLADSYSDALVTNVANSCKNTIVVTHNAGTVVVDAWINHPNVKAVIFAHLPGQDNGLALTEIMYGRQSPSGRLPYTVAKRESDWGSLLDPTFPNKQDIFYTQSNFSEGLYIDYKSFIQRNVEPRYAFGYGLTYSKFTYSNLKISKNSTANTGRLPYDRAKPAPQGGLASLYDIIATVTVDVKNAGGVKAAEVAQLYLGVPNSGLPKVLRGFDKKLIKPGQTSTFSFALRRRDLSIWDTMQQQWVLGSGSFHVMVGKSVLDIQLDSKFSL</sequence>
<comment type="subcellular location">
    <subcellularLocation>
        <location evidence="2">Secreted</location>
    </subcellularLocation>
</comment>
<evidence type="ECO:0000256" key="7">
    <source>
        <dbReference type="ARBA" id="ARBA00022729"/>
    </source>
</evidence>
<dbReference type="FunFam" id="3.20.20.300:FF:000002">
    <property type="entry name" value="Probable beta-glucosidase"/>
    <property type="match status" value="1"/>
</dbReference>
<keyword evidence="6" id="KW-0964">Secreted</keyword>
<evidence type="ECO:0000256" key="15">
    <source>
        <dbReference type="SAM" id="MobiDB-lite"/>
    </source>
</evidence>
<dbReference type="PROSITE" id="PS00775">
    <property type="entry name" value="GLYCOSYL_HYDROL_F3"/>
    <property type="match status" value="1"/>
</dbReference>
<dbReference type="InterPro" id="IPR050288">
    <property type="entry name" value="Cellulose_deg_GH3"/>
</dbReference>
<dbReference type="InterPro" id="IPR026891">
    <property type="entry name" value="Fn3-like"/>
</dbReference>
<organism evidence="17 18">
    <name type="scientific">Myriangium duriaei CBS 260.36</name>
    <dbReference type="NCBI Taxonomy" id="1168546"/>
    <lineage>
        <taxon>Eukaryota</taxon>
        <taxon>Fungi</taxon>
        <taxon>Dikarya</taxon>
        <taxon>Ascomycota</taxon>
        <taxon>Pezizomycotina</taxon>
        <taxon>Dothideomycetes</taxon>
        <taxon>Dothideomycetidae</taxon>
        <taxon>Myriangiales</taxon>
        <taxon>Myriangiaceae</taxon>
        <taxon>Myriangium</taxon>
    </lineage>
</organism>
<dbReference type="InterPro" id="IPR019800">
    <property type="entry name" value="Glyco_hydro_3_AS"/>
</dbReference>
<dbReference type="Pfam" id="PF01915">
    <property type="entry name" value="Glyco_hydro_3_C"/>
    <property type="match status" value="1"/>
</dbReference>
<comment type="catalytic activity">
    <reaction evidence="1 14">
        <text>Hydrolysis of terminal, non-reducing beta-D-glucosyl residues with release of beta-D-glucose.</text>
        <dbReference type="EC" id="3.2.1.21"/>
    </reaction>
</comment>
<dbReference type="GO" id="GO:0008422">
    <property type="term" value="F:beta-glucosidase activity"/>
    <property type="evidence" value="ECO:0007669"/>
    <property type="project" value="UniProtKB-EC"/>
</dbReference>
<evidence type="ECO:0000256" key="4">
    <source>
        <dbReference type="ARBA" id="ARBA00005336"/>
    </source>
</evidence>
<evidence type="ECO:0000256" key="11">
    <source>
        <dbReference type="ARBA" id="ARBA00023277"/>
    </source>
</evidence>
<comment type="pathway">
    <text evidence="3 14">Glycan metabolism; cellulose degradation.</text>
</comment>
<evidence type="ECO:0000256" key="12">
    <source>
        <dbReference type="ARBA" id="ARBA00023295"/>
    </source>
</evidence>
<evidence type="ECO:0000256" key="6">
    <source>
        <dbReference type="ARBA" id="ARBA00022525"/>
    </source>
</evidence>
<evidence type="ECO:0000256" key="2">
    <source>
        <dbReference type="ARBA" id="ARBA00004613"/>
    </source>
</evidence>
<dbReference type="GO" id="GO:0030245">
    <property type="term" value="P:cellulose catabolic process"/>
    <property type="evidence" value="ECO:0007669"/>
    <property type="project" value="UniProtKB-KW"/>
</dbReference>
<evidence type="ECO:0000256" key="1">
    <source>
        <dbReference type="ARBA" id="ARBA00000448"/>
    </source>
</evidence>
<evidence type="ECO:0000256" key="10">
    <source>
        <dbReference type="ARBA" id="ARBA00023180"/>
    </source>
</evidence>